<dbReference type="RefSeq" id="WP_230221377.1">
    <property type="nucleotide sequence ID" value="NZ_JAJKFT010000010.1"/>
</dbReference>
<sequence>MEYSEYFQRFPDAYARIVAGLDRVNTLYAYLIDSGVLDGADSILSIGAGSGEVEVRIAERTGRQIAVIEPSQSYFDQFLENVKAAGVQELLLEAHRTSFEDFQPRRQYDVVLSLFSWFAFELDRELLLKALACRDAEGKLLICLPTADCPASKISAISRSSGINLTSEQLSAWARNEGFDHDYDVYHGVVPAELYLYGDELTEQGRDLASFLAATPWEEMSDELRQMSLAAIQSGKSGDQIDHASGCLIFDAGKHAASE</sequence>
<gene>
    <name evidence="1" type="ORF">LOC68_18215</name>
</gene>
<dbReference type="Gene3D" id="3.40.50.150">
    <property type="entry name" value="Vaccinia Virus protein VP39"/>
    <property type="match status" value="1"/>
</dbReference>
<reference evidence="1" key="1">
    <citation type="submission" date="2021-11" db="EMBL/GenBank/DDBJ databases">
        <title>Genome sequence.</title>
        <authorList>
            <person name="Sun Q."/>
        </authorList>
    </citation>
    <scope>NUCLEOTIDE SEQUENCE</scope>
    <source>
        <strain evidence="1">JC732</strain>
    </source>
</reference>
<dbReference type="EMBL" id="JAJKFT010000010">
    <property type="protein sequence ID" value="MCC9630334.1"/>
    <property type="molecule type" value="Genomic_DNA"/>
</dbReference>
<comment type="caution">
    <text evidence="1">The sequence shown here is derived from an EMBL/GenBank/DDBJ whole genome shotgun (WGS) entry which is preliminary data.</text>
</comment>
<accession>A0A9X1MRL8</accession>
<dbReference type="InterPro" id="IPR029063">
    <property type="entry name" value="SAM-dependent_MTases_sf"/>
</dbReference>
<evidence type="ECO:0000313" key="1">
    <source>
        <dbReference type="EMBL" id="MCC9630334.1"/>
    </source>
</evidence>
<dbReference type="AlphaFoldDB" id="A0A9X1MRL8"/>
<protein>
    <submittedName>
        <fullName evidence="1">Class I SAM-dependent methyltransferase</fullName>
    </submittedName>
</protein>
<keyword evidence="1" id="KW-0808">Transferase</keyword>
<proteinExistence type="predicted"/>
<dbReference type="SUPFAM" id="SSF53335">
    <property type="entry name" value="S-adenosyl-L-methionine-dependent methyltransferases"/>
    <property type="match status" value="1"/>
</dbReference>
<dbReference type="CDD" id="cd02440">
    <property type="entry name" value="AdoMet_MTases"/>
    <property type="match status" value="1"/>
</dbReference>
<dbReference type="Proteomes" id="UP001139103">
    <property type="component" value="Unassembled WGS sequence"/>
</dbReference>
<evidence type="ECO:0000313" key="2">
    <source>
        <dbReference type="Proteomes" id="UP001139103"/>
    </source>
</evidence>
<dbReference type="GO" id="GO:0008168">
    <property type="term" value="F:methyltransferase activity"/>
    <property type="evidence" value="ECO:0007669"/>
    <property type="project" value="UniProtKB-KW"/>
</dbReference>
<name>A0A9X1MRL8_9BACT</name>
<keyword evidence="2" id="KW-1185">Reference proteome</keyword>
<organism evidence="1 2">
    <name type="scientific">Blastopirellula sediminis</name>
    <dbReference type="NCBI Taxonomy" id="2894196"/>
    <lineage>
        <taxon>Bacteria</taxon>
        <taxon>Pseudomonadati</taxon>
        <taxon>Planctomycetota</taxon>
        <taxon>Planctomycetia</taxon>
        <taxon>Pirellulales</taxon>
        <taxon>Pirellulaceae</taxon>
        <taxon>Blastopirellula</taxon>
    </lineage>
</organism>
<keyword evidence="1" id="KW-0489">Methyltransferase</keyword>
<dbReference type="GO" id="GO:0032259">
    <property type="term" value="P:methylation"/>
    <property type="evidence" value="ECO:0007669"/>
    <property type="project" value="UniProtKB-KW"/>
</dbReference>